<sequence length="245" mass="27101">MLTGEFWPVIFLLLSLLDVLFCVLVHWNYHTAYKKLAPTSQKSPDSSLDLVFTLFIDWFNPLGNKMAGKQVSLGVLALTCLNLPPNLRYKPQYTYLAGLIPSPNQPNMETITNVLTPSWLGFLCTRQKGSAPGALFSKPRCLQCKSVNFLIAWLILLLQDDGLSNIVQAQSITLLGSSQPRPPLLVPVGFNGTPNTSETDLDKEDFYTTENSDVNDAGTVAKFWSNSIKTKLIATVSCHHLLILS</sequence>
<keyword evidence="1" id="KW-0472">Membrane</keyword>
<protein>
    <submittedName>
        <fullName evidence="2">Uncharacterized protein</fullName>
    </submittedName>
</protein>
<reference evidence="2 3" key="1">
    <citation type="submission" date="2015-08" db="EMBL/GenBank/DDBJ databases">
        <title>Next Generation Sequencing and Analysis of the Genome of Puccinia sorghi L Schw, the Causal Agent of Maize Common Rust.</title>
        <authorList>
            <person name="Rochi L."/>
            <person name="Burguener G."/>
            <person name="Darino M."/>
            <person name="Turjanski A."/>
            <person name="Kreff E."/>
            <person name="Dieguez M.J."/>
            <person name="Sacco F."/>
        </authorList>
    </citation>
    <scope>NUCLEOTIDE SEQUENCE [LARGE SCALE GENOMIC DNA]</scope>
    <source>
        <strain evidence="2 3">RO10H11247</strain>
    </source>
</reference>
<dbReference type="AlphaFoldDB" id="A0A0L6V6D5"/>
<keyword evidence="1" id="KW-1133">Transmembrane helix</keyword>
<dbReference type="Proteomes" id="UP000037035">
    <property type="component" value="Unassembled WGS sequence"/>
</dbReference>
<proteinExistence type="predicted"/>
<keyword evidence="3" id="KW-1185">Reference proteome</keyword>
<evidence type="ECO:0000313" key="3">
    <source>
        <dbReference type="Proteomes" id="UP000037035"/>
    </source>
</evidence>
<dbReference type="OrthoDB" id="3253623at2759"/>
<keyword evidence="1" id="KW-0812">Transmembrane</keyword>
<organism evidence="2 3">
    <name type="scientific">Puccinia sorghi</name>
    <dbReference type="NCBI Taxonomy" id="27349"/>
    <lineage>
        <taxon>Eukaryota</taxon>
        <taxon>Fungi</taxon>
        <taxon>Dikarya</taxon>
        <taxon>Basidiomycota</taxon>
        <taxon>Pucciniomycotina</taxon>
        <taxon>Pucciniomycetes</taxon>
        <taxon>Pucciniales</taxon>
        <taxon>Pucciniaceae</taxon>
        <taxon>Puccinia</taxon>
    </lineage>
</organism>
<comment type="caution">
    <text evidence="2">The sequence shown here is derived from an EMBL/GenBank/DDBJ whole genome shotgun (WGS) entry which is preliminary data.</text>
</comment>
<evidence type="ECO:0000313" key="2">
    <source>
        <dbReference type="EMBL" id="KNZ56318.1"/>
    </source>
</evidence>
<gene>
    <name evidence="2" type="ORF">VP01_2434g1</name>
</gene>
<accession>A0A0L6V6D5</accession>
<name>A0A0L6V6D5_9BASI</name>
<feature type="transmembrane region" description="Helical" evidence="1">
    <location>
        <begin position="6"/>
        <end position="27"/>
    </location>
</feature>
<dbReference type="VEuPathDB" id="FungiDB:VP01_2434g1"/>
<evidence type="ECO:0000256" key="1">
    <source>
        <dbReference type="SAM" id="Phobius"/>
    </source>
</evidence>
<dbReference type="EMBL" id="LAVV01007319">
    <property type="protein sequence ID" value="KNZ56318.1"/>
    <property type="molecule type" value="Genomic_DNA"/>
</dbReference>